<evidence type="ECO:0000313" key="2">
    <source>
        <dbReference type="EMBL" id="PPE66697.1"/>
    </source>
</evidence>
<evidence type="ECO:0000313" key="3">
    <source>
        <dbReference type="Proteomes" id="UP000238605"/>
    </source>
</evidence>
<dbReference type="GO" id="GO:0016301">
    <property type="term" value="F:kinase activity"/>
    <property type="evidence" value="ECO:0007669"/>
    <property type="project" value="UniProtKB-KW"/>
</dbReference>
<organism evidence="2 3">
    <name type="scientific">Caldimonas caldifontis</name>
    <dbReference type="NCBI Taxonomy" id="1452508"/>
    <lineage>
        <taxon>Bacteria</taxon>
        <taxon>Pseudomonadati</taxon>
        <taxon>Pseudomonadota</taxon>
        <taxon>Betaproteobacteria</taxon>
        <taxon>Burkholderiales</taxon>
        <taxon>Sphaerotilaceae</taxon>
        <taxon>Caldimonas</taxon>
    </lineage>
</organism>
<dbReference type="Proteomes" id="UP000238605">
    <property type="component" value="Unassembled WGS sequence"/>
</dbReference>
<dbReference type="PROSITE" id="PS51833">
    <property type="entry name" value="HDOD"/>
    <property type="match status" value="1"/>
</dbReference>
<keyword evidence="3" id="KW-1185">Reference proteome</keyword>
<dbReference type="Gene3D" id="1.10.3210.10">
    <property type="entry name" value="Hypothetical protein af1432"/>
    <property type="match status" value="1"/>
</dbReference>
<dbReference type="Pfam" id="PF08668">
    <property type="entry name" value="HDOD"/>
    <property type="match status" value="1"/>
</dbReference>
<dbReference type="OrthoDB" id="9126875at2"/>
<dbReference type="SUPFAM" id="SSF109604">
    <property type="entry name" value="HD-domain/PDEase-like"/>
    <property type="match status" value="1"/>
</dbReference>
<keyword evidence="2" id="KW-0808">Transferase</keyword>
<evidence type="ECO:0000259" key="1">
    <source>
        <dbReference type="PROSITE" id="PS51833"/>
    </source>
</evidence>
<keyword evidence="2" id="KW-0418">Kinase</keyword>
<accession>A0A2S5SVU4</accession>
<dbReference type="RefSeq" id="WP_104302296.1">
    <property type="nucleotide sequence ID" value="NZ_PSNX01000006.1"/>
</dbReference>
<gene>
    <name evidence="2" type="ORF">C1704_08545</name>
</gene>
<reference evidence="2 3" key="1">
    <citation type="submission" date="2018-02" db="EMBL/GenBank/DDBJ databases">
        <title>Reclassifiation of [Polyangium] brachysporum DSM 7029 as Guopingzhaonella breviflexa gen. nov., sp. nov., a member of the family Comamonadaceae.</title>
        <authorList>
            <person name="Tang B."/>
        </authorList>
    </citation>
    <scope>NUCLEOTIDE SEQUENCE [LARGE SCALE GENOMIC DNA]</scope>
    <source>
        <strain evidence="2 3">BCRC 80649</strain>
    </source>
</reference>
<dbReference type="AlphaFoldDB" id="A0A2S5SVU4"/>
<protein>
    <submittedName>
        <fullName evidence="2">Histidine kinase</fullName>
    </submittedName>
</protein>
<feature type="domain" description="HDOD" evidence="1">
    <location>
        <begin position="21"/>
        <end position="224"/>
    </location>
</feature>
<proteinExistence type="predicted"/>
<name>A0A2S5SVU4_9BURK</name>
<dbReference type="EMBL" id="PSNX01000006">
    <property type="protein sequence ID" value="PPE66697.1"/>
    <property type="molecule type" value="Genomic_DNA"/>
</dbReference>
<dbReference type="InterPro" id="IPR013976">
    <property type="entry name" value="HDOD"/>
</dbReference>
<sequence>MLTAPLPTLEAWTAHFAAAPIPVLPRTADAMDWLRGREDDLDAHSIAEFLAGDPLMTLKLLSHVATLRRPAFGEDDEVVAETLTAALVYLGVSPFFRAFDTLLTTEELLSGRPEALAGLHDVLSRAARAAVFSLGFAVHRMDADAPALYHAALLNDFAEMLLWCHAPDLALEIRARQRRDPTLRSAQVQMDVLHIRLPELEQALMRTWRLPQMWRRLTDERATTDLQARNVTLAIRLARHTQHGWDNAALPDDIADIAALLNLSPAAAEKKVRDLDSD</sequence>
<comment type="caution">
    <text evidence="2">The sequence shown here is derived from an EMBL/GenBank/DDBJ whole genome shotgun (WGS) entry which is preliminary data.</text>
</comment>